<comment type="caution">
    <text evidence="15">The sequence shown here is derived from an EMBL/GenBank/DDBJ whole genome shotgun (WGS) entry which is preliminary data.</text>
</comment>
<evidence type="ECO:0000256" key="10">
    <source>
        <dbReference type="ARBA" id="ARBA00023049"/>
    </source>
</evidence>
<keyword evidence="5 13" id="KW-0812">Transmembrane</keyword>
<name>A0A437MPY4_9PROT</name>
<dbReference type="GO" id="GO:0004222">
    <property type="term" value="F:metalloendopeptidase activity"/>
    <property type="evidence" value="ECO:0007669"/>
    <property type="project" value="InterPro"/>
</dbReference>
<keyword evidence="9 13" id="KW-1133">Transmembrane helix</keyword>
<dbReference type="EMBL" id="SACL01000001">
    <property type="protein sequence ID" value="RVT99703.1"/>
    <property type="molecule type" value="Genomic_DNA"/>
</dbReference>
<comment type="cofactor">
    <cofactor evidence="1">
        <name>Zn(2+)</name>
        <dbReference type="ChEBI" id="CHEBI:29105"/>
    </cofactor>
</comment>
<evidence type="ECO:0000256" key="1">
    <source>
        <dbReference type="ARBA" id="ARBA00001947"/>
    </source>
</evidence>
<comment type="subcellular location">
    <subcellularLocation>
        <location evidence="2">Cell membrane</location>
        <topology evidence="2">Multi-pass membrane protein</topology>
    </subcellularLocation>
</comment>
<evidence type="ECO:0000256" key="2">
    <source>
        <dbReference type="ARBA" id="ARBA00004651"/>
    </source>
</evidence>
<dbReference type="GO" id="GO:0005886">
    <property type="term" value="C:plasma membrane"/>
    <property type="evidence" value="ECO:0007669"/>
    <property type="project" value="UniProtKB-SubCell"/>
</dbReference>
<evidence type="ECO:0000256" key="3">
    <source>
        <dbReference type="ARBA" id="ARBA00022475"/>
    </source>
</evidence>
<sequence>MLLPLAFLALGFWEQQRGADGTAELAQQRMQAAKTVAVLESRPDMSARYRRNGQNYAGPLAVTQARAALAEVEQAQRLHGYRLFLPPVVMACAALVAGLSVLALLASVLLGRLGRASRDALVRGFSVVRRLLPPLMGAQVVLATVGVVAVIAFEASAIIEAGDVSGAGVKVLGFAAVGIGAALWTAAKAVMQLRRALDLFTPDPLIINGRQLSRAEAPGLWRKLDALAGKLGALLPDNVVVGLTGGFFVSSGPKILRPGGTALAGRTLYLPLPYLPLLAEDEVAAIIGHELAHFSGGDTEYSLRFMPIYAGVGRSLDAVAEAGTAGDGSLSPLLRPAMRLGMFVMDQFHHAVRHWSRRREFAADAAGASVTSAGAAARALLRHAAATPRIEGALNAAFAAPGDAPADLVAAILWESQAGGLADPAPHLEDIQPHPTDTHPPTRQRLVALGREPGPALLAEAAAAPPPEATERLAAYFADPEGLNRAATAEFLGMAHDSARQLHEALTEAAAGVEEAPVLLHENTRGGAIFLFCFGGLLIAASLAVVALKPPGMETVNGWIIAAAGGGLGLFFVVCGIPYLRRGRRPFLELRPDTLLIDGLDRPIAWAHVADLDMTAHQGRVVTRILLPPEAPFPERRKGGRRVRLDAKRRIITFAAAPPRRMKVQGYAEIIARYRQADAARRSLAQ</sequence>
<feature type="transmembrane region" description="Helical" evidence="13">
    <location>
        <begin position="528"/>
        <end position="547"/>
    </location>
</feature>
<protein>
    <submittedName>
        <fullName evidence="15">Peptidase M48</fullName>
    </submittedName>
</protein>
<dbReference type="Proteomes" id="UP000282957">
    <property type="component" value="Unassembled WGS sequence"/>
</dbReference>
<dbReference type="OrthoDB" id="5295941at2"/>
<feature type="domain" description="Peptidase M48" evidence="14">
    <location>
        <begin position="277"/>
        <end position="449"/>
    </location>
</feature>
<evidence type="ECO:0000256" key="9">
    <source>
        <dbReference type="ARBA" id="ARBA00022989"/>
    </source>
</evidence>
<evidence type="ECO:0000259" key="14">
    <source>
        <dbReference type="Pfam" id="PF01435"/>
    </source>
</evidence>
<feature type="region of interest" description="Disordered" evidence="12">
    <location>
        <begin position="423"/>
        <end position="442"/>
    </location>
</feature>
<dbReference type="InterPro" id="IPR050083">
    <property type="entry name" value="HtpX_protease"/>
</dbReference>
<proteinExistence type="predicted"/>
<keyword evidence="10" id="KW-0482">Metalloprotease</keyword>
<evidence type="ECO:0000313" key="15">
    <source>
        <dbReference type="EMBL" id="RVT99703.1"/>
    </source>
</evidence>
<keyword evidence="6" id="KW-0479">Metal-binding</keyword>
<evidence type="ECO:0000256" key="4">
    <source>
        <dbReference type="ARBA" id="ARBA00022670"/>
    </source>
</evidence>
<evidence type="ECO:0000256" key="8">
    <source>
        <dbReference type="ARBA" id="ARBA00022833"/>
    </source>
</evidence>
<keyword evidence="3" id="KW-1003">Cell membrane</keyword>
<organism evidence="15 16">
    <name type="scientific">Rhodovarius crocodyli</name>
    <dbReference type="NCBI Taxonomy" id="1979269"/>
    <lineage>
        <taxon>Bacteria</taxon>
        <taxon>Pseudomonadati</taxon>
        <taxon>Pseudomonadota</taxon>
        <taxon>Alphaproteobacteria</taxon>
        <taxon>Acetobacterales</taxon>
        <taxon>Roseomonadaceae</taxon>
        <taxon>Rhodovarius</taxon>
    </lineage>
</organism>
<keyword evidence="11 13" id="KW-0472">Membrane</keyword>
<dbReference type="GO" id="GO:0006508">
    <property type="term" value="P:proteolysis"/>
    <property type="evidence" value="ECO:0007669"/>
    <property type="project" value="UniProtKB-KW"/>
</dbReference>
<keyword evidence="8" id="KW-0862">Zinc</keyword>
<dbReference type="Pfam" id="PF01435">
    <property type="entry name" value="Peptidase_M48"/>
    <property type="match status" value="1"/>
</dbReference>
<evidence type="ECO:0000256" key="7">
    <source>
        <dbReference type="ARBA" id="ARBA00022801"/>
    </source>
</evidence>
<evidence type="ECO:0000256" key="5">
    <source>
        <dbReference type="ARBA" id="ARBA00022692"/>
    </source>
</evidence>
<reference evidence="15 16" key="1">
    <citation type="submission" date="2019-01" db="EMBL/GenBank/DDBJ databases">
        <authorList>
            <person name="Chen W.-M."/>
        </authorList>
    </citation>
    <scope>NUCLEOTIDE SEQUENCE [LARGE SCALE GENOMIC DNA]</scope>
    <source>
        <strain evidence="15 16">CCP-6</strain>
    </source>
</reference>
<keyword evidence="7" id="KW-0378">Hydrolase</keyword>
<feature type="transmembrane region" description="Helical" evidence="13">
    <location>
        <begin position="131"/>
        <end position="159"/>
    </location>
</feature>
<dbReference type="PANTHER" id="PTHR43221">
    <property type="entry name" value="PROTEASE HTPX"/>
    <property type="match status" value="1"/>
</dbReference>
<gene>
    <name evidence="15" type="ORF">EOD42_05640</name>
</gene>
<evidence type="ECO:0000256" key="12">
    <source>
        <dbReference type="SAM" id="MobiDB-lite"/>
    </source>
</evidence>
<evidence type="ECO:0000256" key="11">
    <source>
        <dbReference type="ARBA" id="ARBA00023136"/>
    </source>
</evidence>
<dbReference type="PANTHER" id="PTHR43221:SF1">
    <property type="entry name" value="PROTEASE HTPX"/>
    <property type="match status" value="1"/>
</dbReference>
<dbReference type="GO" id="GO:0046872">
    <property type="term" value="F:metal ion binding"/>
    <property type="evidence" value="ECO:0007669"/>
    <property type="project" value="UniProtKB-KW"/>
</dbReference>
<dbReference type="InterPro" id="IPR001915">
    <property type="entry name" value="Peptidase_M48"/>
</dbReference>
<evidence type="ECO:0000256" key="6">
    <source>
        <dbReference type="ARBA" id="ARBA00022723"/>
    </source>
</evidence>
<evidence type="ECO:0000256" key="13">
    <source>
        <dbReference type="SAM" id="Phobius"/>
    </source>
</evidence>
<dbReference type="AlphaFoldDB" id="A0A437MPY4"/>
<feature type="transmembrane region" description="Helical" evidence="13">
    <location>
        <begin position="88"/>
        <end position="110"/>
    </location>
</feature>
<feature type="transmembrane region" description="Helical" evidence="13">
    <location>
        <begin position="559"/>
        <end position="580"/>
    </location>
</feature>
<keyword evidence="4" id="KW-0645">Protease</keyword>
<accession>A0A437MPY4</accession>
<evidence type="ECO:0000313" key="16">
    <source>
        <dbReference type="Proteomes" id="UP000282957"/>
    </source>
</evidence>
<feature type="transmembrane region" description="Helical" evidence="13">
    <location>
        <begin position="171"/>
        <end position="191"/>
    </location>
</feature>
<keyword evidence="16" id="KW-1185">Reference proteome</keyword>